<protein>
    <submittedName>
        <fullName evidence="2">Uncharacterized conserved protein YeaO, DUF488 family</fullName>
    </submittedName>
</protein>
<proteinExistence type="predicted"/>
<keyword evidence="3" id="KW-1185">Reference proteome</keyword>
<reference evidence="3" key="1">
    <citation type="submission" date="2016-10" db="EMBL/GenBank/DDBJ databases">
        <authorList>
            <person name="Varghese N."/>
            <person name="Submissions S."/>
        </authorList>
    </citation>
    <scope>NUCLEOTIDE SEQUENCE [LARGE SCALE GENOMIC DNA]</scope>
    <source>
        <strain evidence="3">CGMCC 1.6963</strain>
    </source>
</reference>
<evidence type="ECO:0000313" key="2">
    <source>
        <dbReference type="EMBL" id="SES32387.1"/>
    </source>
</evidence>
<accession>A0A1H9WFB1</accession>
<evidence type="ECO:0000259" key="1">
    <source>
        <dbReference type="Pfam" id="PF22751"/>
    </source>
</evidence>
<sequence length="130" mass="14702">MAVRIVRLGEPRTEGEGLRIGTVRRPPRGVPKEEFAARDFYDTWLPELSPSQELVSQAMAAQTDKEWQAFMRAYRKEMGTPAARHLLELLAALSHRTDIAVGCYCEDENRCHRSVLRELLAEHGADVTPV</sequence>
<organism evidence="2 3">
    <name type="scientific">Pedococcus cremeus</name>
    <dbReference type="NCBI Taxonomy" id="587636"/>
    <lineage>
        <taxon>Bacteria</taxon>
        <taxon>Bacillati</taxon>
        <taxon>Actinomycetota</taxon>
        <taxon>Actinomycetes</taxon>
        <taxon>Micrococcales</taxon>
        <taxon>Intrasporangiaceae</taxon>
        <taxon>Pedococcus</taxon>
    </lineage>
</organism>
<dbReference type="InterPro" id="IPR054495">
    <property type="entry name" value="DUF488-N3a"/>
</dbReference>
<feature type="domain" description="DUF488" evidence="1">
    <location>
        <begin position="3"/>
        <end position="124"/>
    </location>
</feature>
<evidence type="ECO:0000313" key="3">
    <source>
        <dbReference type="Proteomes" id="UP000199019"/>
    </source>
</evidence>
<dbReference type="RefSeq" id="WP_091759315.1">
    <property type="nucleotide sequence ID" value="NZ_FOHB01000005.1"/>
</dbReference>
<name>A0A1H9WFB1_9MICO</name>
<dbReference type="STRING" id="587636.SAMN05216199_2854"/>
<dbReference type="EMBL" id="FOHB01000005">
    <property type="protein sequence ID" value="SES32387.1"/>
    <property type="molecule type" value="Genomic_DNA"/>
</dbReference>
<dbReference type="Pfam" id="PF22751">
    <property type="entry name" value="DUF488-N3a"/>
    <property type="match status" value="1"/>
</dbReference>
<dbReference type="Proteomes" id="UP000199019">
    <property type="component" value="Unassembled WGS sequence"/>
</dbReference>
<dbReference type="OrthoDB" id="9790745at2"/>
<gene>
    <name evidence="2" type="ORF">SAMN05216199_2854</name>
</gene>
<dbReference type="AlphaFoldDB" id="A0A1H9WFB1"/>